<feature type="transmembrane region" description="Helical" evidence="6">
    <location>
        <begin position="44"/>
        <end position="62"/>
    </location>
</feature>
<evidence type="ECO:0000256" key="6">
    <source>
        <dbReference type="SAM" id="Phobius"/>
    </source>
</evidence>
<dbReference type="GO" id="GO:0005886">
    <property type="term" value="C:plasma membrane"/>
    <property type="evidence" value="ECO:0007669"/>
    <property type="project" value="UniProtKB-SubCell"/>
</dbReference>
<feature type="transmembrane region" description="Helical" evidence="6">
    <location>
        <begin position="219"/>
        <end position="240"/>
    </location>
</feature>
<evidence type="ECO:0000256" key="2">
    <source>
        <dbReference type="ARBA" id="ARBA00022475"/>
    </source>
</evidence>
<dbReference type="CDD" id="cd06581">
    <property type="entry name" value="TM_PBP1_LivM_like"/>
    <property type="match status" value="1"/>
</dbReference>
<accession>A0A512N9A6</accession>
<dbReference type="InterPro" id="IPR043428">
    <property type="entry name" value="LivM-like"/>
</dbReference>
<feature type="transmembrane region" description="Helical" evidence="6">
    <location>
        <begin position="252"/>
        <end position="281"/>
    </location>
</feature>
<protein>
    <submittedName>
        <fullName evidence="7">Branched-chain amino acid ABC transporter permease</fullName>
    </submittedName>
</protein>
<keyword evidence="2" id="KW-1003">Cell membrane</keyword>
<dbReference type="PANTHER" id="PTHR30482">
    <property type="entry name" value="HIGH-AFFINITY BRANCHED-CHAIN AMINO ACID TRANSPORT SYSTEM PERMEASE"/>
    <property type="match status" value="1"/>
</dbReference>
<proteinExistence type="predicted"/>
<feature type="transmembrane region" description="Helical" evidence="6">
    <location>
        <begin position="21"/>
        <end position="38"/>
    </location>
</feature>
<gene>
    <name evidence="7" type="ORF">RSO01_27140</name>
</gene>
<comment type="caution">
    <text evidence="7">The sequence shown here is derived from an EMBL/GenBank/DDBJ whole genome shotgun (WGS) entry which is preliminary data.</text>
</comment>
<feature type="transmembrane region" description="Helical" evidence="6">
    <location>
        <begin position="69"/>
        <end position="87"/>
    </location>
</feature>
<dbReference type="Pfam" id="PF02653">
    <property type="entry name" value="BPD_transp_2"/>
    <property type="match status" value="1"/>
</dbReference>
<feature type="transmembrane region" description="Helical" evidence="6">
    <location>
        <begin position="169"/>
        <end position="188"/>
    </location>
</feature>
<dbReference type="AlphaFoldDB" id="A0A512N9A6"/>
<name>A0A512N9A6_9HYPH</name>
<dbReference type="PANTHER" id="PTHR30482:SF10">
    <property type="entry name" value="HIGH-AFFINITY BRANCHED-CHAIN AMINO ACID TRANSPORT PROTEIN BRAE"/>
    <property type="match status" value="1"/>
</dbReference>
<organism evidence="7 8">
    <name type="scientific">Reyranella soli</name>
    <dbReference type="NCBI Taxonomy" id="1230389"/>
    <lineage>
        <taxon>Bacteria</taxon>
        <taxon>Pseudomonadati</taxon>
        <taxon>Pseudomonadota</taxon>
        <taxon>Alphaproteobacteria</taxon>
        <taxon>Hyphomicrobiales</taxon>
        <taxon>Reyranellaceae</taxon>
        <taxon>Reyranella</taxon>
    </lineage>
</organism>
<evidence type="ECO:0000256" key="1">
    <source>
        <dbReference type="ARBA" id="ARBA00004651"/>
    </source>
</evidence>
<evidence type="ECO:0000313" key="8">
    <source>
        <dbReference type="Proteomes" id="UP000321058"/>
    </source>
</evidence>
<feature type="transmembrane region" description="Helical" evidence="6">
    <location>
        <begin position="293"/>
        <end position="312"/>
    </location>
</feature>
<dbReference type="OrthoDB" id="9814461at2"/>
<dbReference type="InterPro" id="IPR001851">
    <property type="entry name" value="ABC_transp_permease"/>
</dbReference>
<evidence type="ECO:0000256" key="4">
    <source>
        <dbReference type="ARBA" id="ARBA00022989"/>
    </source>
</evidence>
<dbReference type="EMBL" id="BKAJ01000038">
    <property type="protein sequence ID" value="GEP55548.1"/>
    <property type="molecule type" value="Genomic_DNA"/>
</dbReference>
<dbReference type="Proteomes" id="UP000321058">
    <property type="component" value="Unassembled WGS sequence"/>
</dbReference>
<reference evidence="7 8" key="1">
    <citation type="submission" date="2019-07" db="EMBL/GenBank/DDBJ databases">
        <title>Whole genome shotgun sequence of Reyranella soli NBRC 108950.</title>
        <authorList>
            <person name="Hosoyama A."/>
            <person name="Uohara A."/>
            <person name="Ohji S."/>
            <person name="Ichikawa N."/>
        </authorList>
    </citation>
    <scope>NUCLEOTIDE SEQUENCE [LARGE SCALE GENOMIC DNA]</scope>
    <source>
        <strain evidence="7 8">NBRC 108950</strain>
    </source>
</reference>
<dbReference type="RefSeq" id="WP_147149630.1">
    <property type="nucleotide sequence ID" value="NZ_BKAJ01000038.1"/>
</dbReference>
<keyword evidence="3 6" id="KW-0812">Transmembrane</keyword>
<evidence type="ECO:0000256" key="3">
    <source>
        <dbReference type="ARBA" id="ARBA00022692"/>
    </source>
</evidence>
<keyword evidence="5 6" id="KW-0472">Membrane</keyword>
<comment type="subcellular location">
    <subcellularLocation>
        <location evidence="1">Cell membrane</location>
        <topology evidence="1">Multi-pass membrane protein</topology>
    </subcellularLocation>
</comment>
<evidence type="ECO:0000313" key="7">
    <source>
        <dbReference type="EMBL" id="GEP55548.1"/>
    </source>
</evidence>
<keyword evidence="8" id="KW-1185">Reference proteome</keyword>
<dbReference type="GO" id="GO:0015658">
    <property type="term" value="F:branched-chain amino acid transmembrane transporter activity"/>
    <property type="evidence" value="ECO:0007669"/>
    <property type="project" value="InterPro"/>
</dbReference>
<feature type="transmembrane region" description="Helical" evidence="6">
    <location>
        <begin position="93"/>
        <end position="115"/>
    </location>
</feature>
<keyword evidence="4 6" id="KW-1133">Transmembrane helix</keyword>
<feature type="transmembrane region" description="Helical" evidence="6">
    <location>
        <begin position="122"/>
        <end position="141"/>
    </location>
</feature>
<sequence>MTNATDIAGLPGRRSSHGSELVLAGLGVALACVAPFWLNGYGLYLLTLTAIFAIVALGLNLLTGYAGQISLCHAALFGVGAYATALLTSKAGWPYLVSLPVGALLTTAIGAAVAVPALRLKNLYLAIATLGFGVVLQKTIFEWRSLTGGGGGLSLAPPTIAGHELGATGLYYLALAFLVLGLWGAWNLSRGRTGRALRLIKESEIAAASLGIHIARYKVTAFAVSAFYTAIAGGLFAYLVRYINPESFNVGLSIGFLSMIVIGGLGTIGGSIVGALFYVVVPELLRGIKDAPGLVFGVVLVMVMVFMPQGLWGMARRFLGRR</sequence>
<evidence type="ECO:0000256" key="5">
    <source>
        <dbReference type="ARBA" id="ARBA00023136"/>
    </source>
</evidence>